<name>A0A4C1UM55_EUMVA</name>
<sequence>MLFLNLDSKQDPDSSTNPDLISISLPLPQSFSISLSTACLIFSTLNLHLFPCPNPNVYPFSFLKNKNESSQPPESSRWSLPPMGTPYHRVASVVPAFWIRMRHRRLASRPNNRREIADKNGIRLEAIRGPRGGRHAEALIILAEIKPLKPPPYADA</sequence>
<organism evidence="1 2">
    <name type="scientific">Eumeta variegata</name>
    <name type="common">Bagworm moth</name>
    <name type="synonym">Eumeta japonica</name>
    <dbReference type="NCBI Taxonomy" id="151549"/>
    <lineage>
        <taxon>Eukaryota</taxon>
        <taxon>Metazoa</taxon>
        <taxon>Ecdysozoa</taxon>
        <taxon>Arthropoda</taxon>
        <taxon>Hexapoda</taxon>
        <taxon>Insecta</taxon>
        <taxon>Pterygota</taxon>
        <taxon>Neoptera</taxon>
        <taxon>Endopterygota</taxon>
        <taxon>Lepidoptera</taxon>
        <taxon>Glossata</taxon>
        <taxon>Ditrysia</taxon>
        <taxon>Tineoidea</taxon>
        <taxon>Psychidae</taxon>
        <taxon>Oiketicinae</taxon>
        <taxon>Eumeta</taxon>
    </lineage>
</organism>
<comment type="caution">
    <text evidence="1">The sequence shown here is derived from an EMBL/GenBank/DDBJ whole genome shotgun (WGS) entry which is preliminary data.</text>
</comment>
<proteinExistence type="predicted"/>
<dbReference type="Proteomes" id="UP000299102">
    <property type="component" value="Unassembled WGS sequence"/>
</dbReference>
<reference evidence="1 2" key="1">
    <citation type="journal article" date="2019" name="Commun. Biol.">
        <title>The bagworm genome reveals a unique fibroin gene that provides high tensile strength.</title>
        <authorList>
            <person name="Kono N."/>
            <person name="Nakamura H."/>
            <person name="Ohtoshi R."/>
            <person name="Tomita M."/>
            <person name="Numata K."/>
            <person name="Arakawa K."/>
        </authorList>
    </citation>
    <scope>NUCLEOTIDE SEQUENCE [LARGE SCALE GENOMIC DNA]</scope>
</reference>
<dbReference type="AlphaFoldDB" id="A0A4C1UM55"/>
<gene>
    <name evidence="1" type="ORF">EVAR_17099_1</name>
</gene>
<protein>
    <submittedName>
        <fullName evidence="1">Uncharacterized protein</fullName>
    </submittedName>
</protein>
<dbReference type="EMBL" id="BGZK01000193">
    <property type="protein sequence ID" value="GBP27399.1"/>
    <property type="molecule type" value="Genomic_DNA"/>
</dbReference>
<evidence type="ECO:0000313" key="1">
    <source>
        <dbReference type="EMBL" id="GBP27399.1"/>
    </source>
</evidence>
<keyword evidence="2" id="KW-1185">Reference proteome</keyword>
<accession>A0A4C1UM55</accession>
<evidence type="ECO:0000313" key="2">
    <source>
        <dbReference type="Proteomes" id="UP000299102"/>
    </source>
</evidence>